<protein>
    <recommendedName>
        <fullName evidence="1">Nudix hydrolase domain-containing protein</fullName>
    </recommendedName>
</protein>
<dbReference type="PROSITE" id="PS51462">
    <property type="entry name" value="NUDIX"/>
    <property type="match status" value="1"/>
</dbReference>
<evidence type="ECO:0000313" key="2">
    <source>
        <dbReference type="EMBL" id="QGT51440.1"/>
    </source>
</evidence>
<dbReference type="InterPro" id="IPR000086">
    <property type="entry name" value="NUDIX_hydrolase_dom"/>
</dbReference>
<organism evidence="2">
    <name type="scientific">uncultured Spirochaetaceae bacterium</name>
    <dbReference type="NCBI Taxonomy" id="201186"/>
    <lineage>
        <taxon>Bacteria</taxon>
        <taxon>Pseudomonadati</taxon>
        <taxon>Spirochaetota</taxon>
        <taxon>Spirochaetia</taxon>
        <taxon>Spirochaetales</taxon>
        <taxon>Spirochaetaceae</taxon>
        <taxon>environmental samples</taxon>
    </lineage>
</organism>
<reference evidence="2" key="1">
    <citation type="journal article" date="2020" name="J. ISSAAS">
        <title>Lactobacilli and other gastrointestinal microbiota of Peromyscus leucopus, reservoir host for agents of Lyme disease and other zoonoses in North America.</title>
        <authorList>
            <person name="Milovic A."/>
            <person name="Bassam K."/>
            <person name="Shao H."/>
            <person name="Chatzistamou I."/>
            <person name="Tufts D.M."/>
            <person name="Diuk-Wasser M."/>
            <person name="Barbour A.G."/>
        </authorList>
    </citation>
    <scope>NUCLEOTIDE SEQUENCE</scope>
    <source>
        <strain evidence="2">LL50</strain>
    </source>
</reference>
<dbReference type="InterPro" id="IPR015797">
    <property type="entry name" value="NUDIX_hydrolase-like_dom_sf"/>
</dbReference>
<gene>
    <name evidence="2" type="ORF">Unknown280_1320</name>
</gene>
<dbReference type="PANTHER" id="PTHR43736">
    <property type="entry name" value="ADP-RIBOSE PYROPHOSPHATASE"/>
    <property type="match status" value="1"/>
</dbReference>
<name>A0A650ENU0_9SPIO</name>
<proteinExistence type="predicted"/>
<accession>A0A650ENU0</accession>
<sequence>MNEFNFCPKCGSRKIQFVQNKKWICSDCDFDLYNNVAAAVGLIICDAEGNVFFETRAKNPRKGFLALPGGFCNPDESAEDGAIRECFEETSLRVEAASLKFIASFPNTYEYKNFSYKTCDIFFEAKVRLENGEKLLDAIHTDTKEVSAVTTKKIASQKDIDDLPLAFDSAKKALSVWLKKNE</sequence>
<feature type="domain" description="Nudix hydrolase" evidence="1">
    <location>
        <begin position="34"/>
        <end position="180"/>
    </location>
</feature>
<dbReference type="AlphaFoldDB" id="A0A650ENU0"/>
<dbReference type="PANTHER" id="PTHR43736:SF1">
    <property type="entry name" value="DIHYDRONEOPTERIN TRIPHOSPHATE DIPHOSPHATASE"/>
    <property type="match status" value="1"/>
</dbReference>
<dbReference type="CDD" id="cd04681">
    <property type="entry name" value="NUDIX_Hydrolase"/>
    <property type="match status" value="1"/>
</dbReference>
<dbReference type="SUPFAM" id="SSF55811">
    <property type="entry name" value="Nudix"/>
    <property type="match status" value="1"/>
</dbReference>
<evidence type="ECO:0000259" key="1">
    <source>
        <dbReference type="PROSITE" id="PS51462"/>
    </source>
</evidence>
<dbReference type="Pfam" id="PF00293">
    <property type="entry name" value="NUDIX"/>
    <property type="match status" value="1"/>
</dbReference>
<dbReference type="EMBL" id="MN577574">
    <property type="protein sequence ID" value="QGT51440.1"/>
    <property type="molecule type" value="Genomic_DNA"/>
</dbReference>
<dbReference type="Gene3D" id="3.90.79.10">
    <property type="entry name" value="Nucleoside Triphosphate Pyrophosphohydrolase"/>
    <property type="match status" value="1"/>
</dbReference>